<dbReference type="RefSeq" id="WP_134135238.1">
    <property type="nucleotide sequence ID" value="NZ_JAVLSJ010000001.1"/>
</dbReference>
<dbReference type="EMBL" id="JAVLSJ010000001">
    <property type="protein sequence ID" value="MDR9846923.1"/>
    <property type="molecule type" value="Genomic_DNA"/>
</dbReference>
<reference evidence="3" key="1">
    <citation type="submission" date="2023-09" db="EMBL/GenBank/DDBJ databases">
        <title>Description of first Herbaspirillum huttiense subsp. nephrolepsisexaltata and Herbaspirillum huttiense subsp. lycopersicon.</title>
        <authorList>
            <person name="Poudel M."/>
            <person name="Sharma A."/>
            <person name="Goss E."/>
            <person name="Tapia J.H."/>
            <person name="Harmon C.M."/>
            <person name="Jones J.B."/>
        </authorList>
    </citation>
    <scope>NUCLEOTIDE SEQUENCE</scope>
    <source>
        <strain evidence="3">SE1</strain>
    </source>
</reference>
<accession>A0ABU2EGF4</accession>
<keyword evidence="3" id="KW-0808">Transferase</keyword>
<dbReference type="PANTHER" id="PTHR23028">
    <property type="entry name" value="ACETYLTRANSFERASE"/>
    <property type="match status" value="1"/>
</dbReference>
<feature type="transmembrane region" description="Helical" evidence="1">
    <location>
        <begin position="255"/>
        <end position="275"/>
    </location>
</feature>
<name>A0ABU2EGF4_9BURK</name>
<feature type="transmembrane region" description="Helical" evidence="1">
    <location>
        <begin position="230"/>
        <end position="249"/>
    </location>
</feature>
<feature type="transmembrane region" description="Helical" evidence="1">
    <location>
        <begin position="159"/>
        <end position="184"/>
    </location>
</feature>
<protein>
    <submittedName>
        <fullName evidence="3">Acyltransferase</fullName>
        <ecNumber evidence="3">2.3.-.-</ecNumber>
    </submittedName>
</protein>
<comment type="caution">
    <text evidence="3">The sequence shown here is derived from an EMBL/GenBank/DDBJ whole genome shotgun (WGS) entry which is preliminary data.</text>
</comment>
<keyword evidence="1" id="KW-0472">Membrane</keyword>
<feature type="transmembrane region" description="Helical" evidence="1">
    <location>
        <begin position="132"/>
        <end position="152"/>
    </location>
</feature>
<dbReference type="GO" id="GO:0016746">
    <property type="term" value="F:acyltransferase activity"/>
    <property type="evidence" value="ECO:0007669"/>
    <property type="project" value="UniProtKB-KW"/>
</dbReference>
<organism evidence="3 4">
    <name type="scientific">Herbaspirillum huttiense subsp. lycopersici</name>
    <dbReference type="NCBI Taxonomy" id="3074428"/>
    <lineage>
        <taxon>Bacteria</taxon>
        <taxon>Pseudomonadati</taxon>
        <taxon>Pseudomonadota</taxon>
        <taxon>Betaproteobacteria</taxon>
        <taxon>Burkholderiales</taxon>
        <taxon>Oxalobacteraceae</taxon>
        <taxon>Herbaspirillum</taxon>
    </lineage>
</organism>
<feature type="domain" description="Acyltransferase 3" evidence="2">
    <location>
        <begin position="13"/>
        <end position="341"/>
    </location>
</feature>
<evidence type="ECO:0000256" key="1">
    <source>
        <dbReference type="SAM" id="Phobius"/>
    </source>
</evidence>
<dbReference type="PANTHER" id="PTHR23028:SF53">
    <property type="entry name" value="ACYL_TRANSF_3 DOMAIN-CONTAINING PROTEIN"/>
    <property type="match status" value="1"/>
</dbReference>
<feature type="transmembrane region" description="Helical" evidence="1">
    <location>
        <begin position="287"/>
        <end position="307"/>
    </location>
</feature>
<feature type="transmembrane region" description="Helical" evidence="1">
    <location>
        <begin position="319"/>
        <end position="341"/>
    </location>
</feature>
<feature type="transmembrane region" description="Helical" evidence="1">
    <location>
        <begin position="93"/>
        <end position="112"/>
    </location>
</feature>
<gene>
    <name evidence="3" type="ORF">RI048_01700</name>
</gene>
<dbReference type="InterPro" id="IPR002656">
    <property type="entry name" value="Acyl_transf_3_dom"/>
</dbReference>
<dbReference type="EC" id="2.3.-.-" evidence="3"/>
<keyword evidence="1" id="KW-1133">Transmembrane helix</keyword>
<feature type="transmembrane region" description="Helical" evidence="1">
    <location>
        <begin position="204"/>
        <end position="223"/>
    </location>
</feature>
<evidence type="ECO:0000313" key="4">
    <source>
        <dbReference type="Proteomes" id="UP001246576"/>
    </source>
</evidence>
<dbReference type="Pfam" id="PF01757">
    <property type="entry name" value="Acyl_transf_3"/>
    <property type="match status" value="1"/>
</dbReference>
<dbReference type="Proteomes" id="UP001246576">
    <property type="component" value="Unassembled WGS sequence"/>
</dbReference>
<sequence length="385" mass="43001">MENTAMSNHSRIDFLDGMRGLAILLVIGFHAYARYPDVMPFGDHFATVPVFQYGWLGVQLFFLISGFVIFMTLEKCRGFVDFMLRRWLRLFPAMLICSVIVYVTFTFLMPGVREVSLRAMLPGLTFIEPKTWSKLLGSAQPVLEGSFWSLYVEVRFYAFAGLLFFAFGEIAAIAGITLMFFIAVSYELFPLVAPGISLHLLEIFRSWTSAEYFGWFAAGALYYRFFQTRAMSLFLAASMLVVPAALTTHQVSMSLSIPTVLAALLIAAFFAISVYGEWLRPILRSRLLLFIGYISYPLYLVHENIMVQLTLKLANVAHWIPPGLLPVLPICAVVGLGWLIARYAEPALSSVIKPLYLRARAFARIDKPVLRAGSVAKAPLPGAGA</sequence>
<proteinExistence type="predicted"/>
<evidence type="ECO:0000313" key="3">
    <source>
        <dbReference type="EMBL" id="MDR9846923.1"/>
    </source>
</evidence>
<feature type="transmembrane region" description="Helical" evidence="1">
    <location>
        <begin position="53"/>
        <end position="73"/>
    </location>
</feature>
<keyword evidence="3" id="KW-0012">Acyltransferase</keyword>
<evidence type="ECO:0000259" key="2">
    <source>
        <dbReference type="Pfam" id="PF01757"/>
    </source>
</evidence>
<feature type="transmembrane region" description="Helical" evidence="1">
    <location>
        <begin position="12"/>
        <end position="33"/>
    </location>
</feature>
<keyword evidence="1" id="KW-0812">Transmembrane</keyword>
<keyword evidence="4" id="KW-1185">Reference proteome</keyword>
<dbReference type="InterPro" id="IPR050879">
    <property type="entry name" value="Acyltransferase_3"/>
</dbReference>